<dbReference type="Proteomes" id="UP000280434">
    <property type="component" value="Unassembled WGS sequence"/>
</dbReference>
<dbReference type="RefSeq" id="WP_121278675.1">
    <property type="nucleotide sequence ID" value="NZ_RBZV01000006.1"/>
</dbReference>
<evidence type="ECO:0000313" key="2">
    <source>
        <dbReference type="EMBL" id="RKP46847.1"/>
    </source>
</evidence>
<comment type="caution">
    <text evidence="2">The sequence shown here is derived from an EMBL/GenBank/DDBJ whole genome shotgun (WGS) entry which is preliminary data.</text>
</comment>
<proteinExistence type="predicted"/>
<dbReference type="AlphaFoldDB" id="A0A494X810"/>
<dbReference type="Pfam" id="PF01381">
    <property type="entry name" value="HTH_3"/>
    <property type="match status" value="1"/>
</dbReference>
<feature type="domain" description="HTH cro/C1-type" evidence="1">
    <location>
        <begin position="20"/>
        <end position="59"/>
    </location>
</feature>
<dbReference type="Gene3D" id="1.10.260.40">
    <property type="entry name" value="lambda repressor-like DNA-binding domains"/>
    <property type="match status" value="1"/>
</dbReference>
<dbReference type="OrthoDB" id="8969932at2"/>
<dbReference type="EMBL" id="RBZV01000006">
    <property type="protein sequence ID" value="RKP46847.1"/>
    <property type="molecule type" value="Genomic_DNA"/>
</dbReference>
<dbReference type="GO" id="GO:0003677">
    <property type="term" value="F:DNA binding"/>
    <property type="evidence" value="ECO:0007669"/>
    <property type="project" value="InterPro"/>
</dbReference>
<name>A0A494X810_9BURK</name>
<dbReference type="SUPFAM" id="SSF47413">
    <property type="entry name" value="lambda repressor-like DNA-binding domains"/>
    <property type="match status" value="1"/>
</dbReference>
<organism evidence="2 3">
    <name type="scientific">Trinickia fusca</name>
    <dbReference type="NCBI Taxonomy" id="2419777"/>
    <lineage>
        <taxon>Bacteria</taxon>
        <taxon>Pseudomonadati</taxon>
        <taxon>Pseudomonadota</taxon>
        <taxon>Betaproteobacteria</taxon>
        <taxon>Burkholderiales</taxon>
        <taxon>Burkholderiaceae</taxon>
        <taxon>Trinickia</taxon>
    </lineage>
</organism>
<evidence type="ECO:0000313" key="3">
    <source>
        <dbReference type="Proteomes" id="UP000280434"/>
    </source>
</evidence>
<dbReference type="PROSITE" id="PS50943">
    <property type="entry name" value="HTH_CROC1"/>
    <property type="match status" value="1"/>
</dbReference>
<sequence length="98" mass="11007">MTYEELIESVLNGRSVNRAAKEMGIAQKSLDRYVKGERLPDYTTAAKFAREANVSLGDVMLIMVREEEKRKPLKEMVAAGFRLLTNALNRLFTVLSAA</sequence>
<protein>
    <submittedName>
        <fullName evidence="2">XRE family transcriptional regulator</fullName>
    </submittedName>
</protein>
<reference evidence="2 3" key="1">
    <citation type="submission" date="2018-10" db="EMBL/GenBank/DDBJ databases">
        <title>Paraburkholderia sp. 7MK8-2, isolated from soil.</title>
        <authorList>
            <person name="Gao Z.-H."/>
            <person name="Qiu L.-H."/>
        </authorList>
    </citation>
    <scope>NUCLEOTIDE SEQUENCE [LARGE SCALE GENOMIC DNA]</scope>
    <source>
        <strain evidence="2 3">7MK8-2</strain>
    </source>
</reference>
<dbReference type="InterPro" id="IPR010982">
    <property type="entry name" value="Lambda_DNA-bd_dom_sf"/>
</dbReference>
<accession>A0A494X810</accession>
<evidence type="ECO:0000259" key="1">
    <source>
        <dbReference type="PROSITE" id="PS50943"/>
    </source>
</evidence>
<keyword evidence="3" id="KW-1185">Reference proteome</keyword>
<gene>
    <name evidence="2" type="ORF">D7S89_15935</name>
</gene>
<dbReference type="CDD" id="cd00093">
    <property type="entry name" value="HTH_XRE"/>
    <property type="match status" value="1"/>
</dbReference>
<dbReference type="InterPro" id="IPR001387">
    <property type="entry name" value="Cro/C1-type_HTH"/>
</dbReference>